<dbReference type="Pfam" id="PF00651">
    <property type="entry name" value="BTB"/>
    <property type="match status" value="1"/>
</dbReference>
<dbReference type="PANTHER" id="PTHR24410:SF23">
    <property type="entry name" value="BTB DOMAIN-CONTAINING PROTEIN-RELATED"/>
    <property type="match status" value="1"/>
</dbReference>
<dbReference type="SMART" id="SM00225">
    <property type="entry name" value="BTB"/>
    <property type="match status" value="1"/>
</dbReference>
<evidence type="ECO:0000313" key="4">
    <source>
        <dbReference type="Proteomes" id="UP000789572"/>
    </source>
</evidence>
<dbReference type="InterPro" id="IPR006571">
    <property type="entry name" value="TLDc_dom"/>
</dbReference>
<feature type="domain" description="BTB" evidence="1">
    <location>
        <begin position="22"/>
        <end position="85"/>
    </location>
</feature>
<proteinExistence type="predicted"/>
<sequence>MPDFVGFLVRDFGALLENADDYDTSISVGQGQHARVFRAHSLILRARSSYFRKTLMQSNSFEHISPSIFEVLLRYMYTGSISLDELEAPELLDLLITAEQLALDDELLDHIQGQLIKEKEAWLKSNYGVTNQIASQNQKFNKLQEFCQIIRMDPEIIFESEDFYSLTEEIVLSLLKRDDLTLSEGQIWSRIIEWGIDQTQLSPDYTKWSPDEFAKLGEKLQKCIPLIRFFQISPRDFDVKVFPFESILPKHLFRELISHYLRPRYEPSYQVLPPRYGQMNPTSVHSVLINERQTAWIASQIDRLGGASGTKDDGSDTHSLPYEGSRNPYRFRLLLRGSRDGFTPSVFHTLCDEKGATITLIKVHGTDELIGGYNPIDWRSPPIGEWDSTEGSFIFSLDTDESKNVISRVKYPSKAIFCGPRGPTFGGDILIADLGLWGNDFKREKRCCCIVDSYEKAIRSTHVTFSVDEYEVFQVVRKAKHRRSRTFYPKR</sequence>
<keyword evidence="4" id="KW-1185">Reference proteome</keyword>
<dbReference type="AlphaFoldDB" id="A0A9N9FQL3"/>
<comment type="caution">
    <text evidence="3">The sequence shown here is derived from an EMBL/GenBank/DDBJ whole genome shotgun (WGS) entry which is preliminary data.</text>
</comment>
<reference evidence="3" key="1">
    <citation type="submission" date="2021-06" db="EMBL/GenBank/DDBJ databases">
        <authorList>
            <person name="Kallberg Y."/>
            <person name="Tangrot J."/>
            <person name="Rosling A."/>
        </authorList>
    </citation>
    <scope>NUCLEOTIDE SEQUENCE</scope>
    <source>
        <strain evidence="3">IA702</strain>
    </source>
</reference>
<dbReference type="InterPro" id="IPR011333">
    <property type="entry name" value="SKP1/BTB/POZ_sf"/>
</dbReference>
<dbReference type="Pfam" id="PF07534">
    <property type="entry name" value="TLD"/>
    <property type="match status" value="1"/>
</dbReference>
<protein>
    <submittedName>
        <fullName evidence="3">10550_t:CDS:1</fullName>
    </submittedName>
</protein>
<evidence type="ECO:0000259" key="2">
    <source>
        <dbReference type="PROSITE" id="PS51886"/>
    </source>
</evidence>
<dbReference type="InterPro" id="IPR051481">
    <property type="entry name" value="BTB-POZ/Galectin-3-binding"/>
</dbReference>
<accession>A0A9N9FQL3</accession>
<gene>
    <name evidence="3" type="ORF">POCULU_LOCUS4945</name>
</gene>
<dbReference type="InterPro" id="IPR000210">
    <property type="entry name" value="BTB/POZ_dom"/>
</dbReference>
<evidence type="ECO:0000313" key="3">
    <source>
        <dbReference type="EMBL" id="CAG8549499.1"/>
    </source>
</evidence>
<dbReference type="PROSITE" id="PS51886">
    <property type="entry name" value="TLDC"/>
    <property type="match status" value="1"/>
</dbReference>
<dbReference type="EMBL" id="CAJVPJ010000692">
    <property type="protein sequence ID" value="CAG8549499.1"/>
    <property type="molecule type" value="Genomic_DNA"/>
</dbReference>
<dbReference type="CDD" id="cd18186">
    <property type="entry name" value="BTB_POZ_ZBTB_KLHL-like"/>
    <property type="match status" value="1"/>
</dbReference>
<organism evidence="3 4">
    <name type="scientific">Paraglomus occultum</name>
    <dbReference type="NCBI Taxonomy" id="144539"/>
    <lineage>
        <taxon>Eukaryota</taxon>
        <taxon>Fungi</taxon>
        <taxon>Fungi incertae sedis</taxon>
        <taxon>Mucoromycota</taxon>
        <taxon>Glomeromycotina</taxon>
        <taxon>Glomeromycetes</taxon>
        <taxon>Paraglomerales</taxon>
        <taxon>Paraglomeraceae</taxon>
        <taxon>Paraglomus</taxon>
    </lineage>
</organism>
<dbReference type="SUPFAM" id="SSF54695">
    <property type="entry name" value="POZ domain"/>
    <property type="match status" value="1"/>
</dbReference>
<dbReference type="Gene3D" id="1.25.40.420">
    <property type="match status" value="1"/>
</dbReference>
<dbReference type="PANTHER" id="PTHR24410">
    <property type="entry name" value="HL07962P-RELATED"/>
    <property type="match status" value="1"/>
</dbReference>
<dbReference type="Proteomes" id="UP000789572">
    <property type="component" value="Unassembled WGS sequence"/>
</dbReference>
<dbReference type="PROSITE" id="PS50097">
    <property type="entry name" value="BTB"/>
    <property type="match status" value="1"/>
</dbReference>
<name>A0A9N9FQL3_9GLOM</name>
<dbReference type="Gene3D" id="3.30.710.10">
    <property type="entry name" value="Potassium Channel Kv1.1, Chain A"/>
    <property type="match status" value="1"/>
</dbReference>
<evidence type="ECO:0000259" key="1">
    <source>
        <dbReference type="PROSITE" id="PS50097"/>
    </source>
</evidence>
<dbReference type="OrthoDB" id="2412809at2759"/>
<feature type="domain" description="TLDc" evidence="2">
    <location>
        <begin position="306"/>
        <end position="476"/>
    </location>
</feature>